<dbReference type="EMBL" id="CADCVX010000434">
    <property type="protein sequence ID" value="CAA9524162.1"/>
    <property type="molecule type" value="Genomic_DNA"/>
</dbReference>
<keyword evidence="2" id="KW-0812">Transmembrane</keyword>
<name>A0A6J4TJM4_9SPHN</name>
<sequence>MNGLADASIEKLLLQQNSDPVIPFAERFRTDAGTRTLGIGLTLLVEALLLLALLSLGVKKPPDREEEQAITVVDLKTNEVPEEVPRRQNPERTKSSEKQVPPRRPDPEEPVSQEPAEPLTPKPAEPLPQQPAQPKPPPTAPAIIPTTPEQRPPAAIPSNPVRPAPSGRPLYGPPDTGGSSSGDTERVGTAPNGEPLYAAAWYREPRDDEMRGYLSTATGPGWGLIACRTAPNYRVEDCVALDEYPAGAQINRAALAAAWVFRVQPPMLGGRSLVGSWVRIRIDYGAKRR</sequence>
<feature type="region of interest" description="Disordered" evidence="1">
    <location>
        <begin position="81"/>
        <end position="193"/>
    </location>
</feature>
<feature type="compositionally biased region" description="Pro residues" evidence="1">
    <location>
        <begin position="118"/>
        <end position="140"/>
    </location>
</feature>
<proteinExistence type="predicted"/>
<accession>A0A6J4TJM4</accession>
<evidence type="ECO:0000256" key="2">
    <source>
        <dbReference type="SAM" id="Phobius"/>
    </source>
</evidence>
<feature type="transmembrane region" description="Helical" evidence="2">
    <location>
        <begin position="37"/>
        <end position="58"/>
    </location>
</feature>
<evidence type="ECO:0000256" key="1">
    <source>
        <dbReference type="SAM" id="MobiDB-lite"/>
    </source>
</evidence>
<protein>
    <recommendedName>
        <fullName evidence="4">Protein TonB</fullName>
    </recommendedName>
</protein>
<organism evidence="3">
    <name type="scientific">uncultured Sphingomonadaceae bacterium</name>
    <dbReference type="NCBI Taxonomy" id="169976"/>
    <lineage>
        <taxon>Bacteria</taxon>
        <taxon>Pseudomonadati</taxon>
        <taxon>Pseudomonadota</taxon>
        <taxon>Alphaproteobacteria</taxon>
        <taxon>Sphingomonadales</taxon>
        <taxon>Sphingomonadaceae</taxon>
        <taxon>environmental samples</taxon>
    </lineage>
</organism>
<feature type="compositionally biased region" description="Low complexity" evidence="1">
    <location>
        <begin position="173"/>
        <end position="182"/>
    </location>
</feature>
<feature type="compositionally biased region" description="Pro residues" evidence="1">
    <location>
        <begin position="150"/>
        <end position="163"/>
    </location>
</feature>
<evidence type="ECO:0000313" key="3">
    <source>
        <dbReference type="EMBL" id="CAA9524162.1"/>
    </source>
</evidence>
<keyword evidence="2" id="KW-1133">Transmembrane helix</keyword>
<reference evidence="3" key="1">
    <citation type="submission" date="2020-02" db="EMBL/GenBank/DDBJ databases">
        <authorList>
            <person name="Meier V. D."/>
        </authorList>
    </citation>
    <scope>NUCLEOTIDE SEQUENCE</scope>
    <source>
        <strain evidence="3">AVDCRST_MAG91</strain>
    </source>
</reference>
<feature type="compositionally biased region" description="Basic and acidic residues" evidence="1">
    <location>
        <begin position="81"/>
        <end position="97"/>
    </location>
</feature>
<gene>
    <name evidence="3" type="ORF">AVDCRST_MAG91-2388</name>
</gene>
<dbReference type="AlphaFoldDB" id="A0A6J4TJM4"/>
<keyword evidence="2" id="KW-0472">Membrane</keyword>
<evidence type="ECO:0008006" key="4">
    <source>
        <dbReference type="Google" id="ProtNLM"/>
    </source>
</evidence>